<dbReference type="GeneID" id="113152825"/>
<proteinExistence type="predicted"/>
<organism evidence="5 6">
    <name type="scientific">Anabas testudineus</name>
    <name type="common">Climbing perch</name>
    <name type="synonym">Anthias testudineus</name>
    <dbReference type="NCBI Taxonomy" id="64144"/>
    <lineage>
        <taxon>Eukaryota</taxon>
        <taxon>Metazoa</taxon>
        <taxon>Chordata</taxon>
        <taxon>Craniata</taxon>
        <taxon>Vertebrata</taxon>
        <taxon>Euteleostomi</taxon>
        <taxon>Actinopterygii</taxon>
        <taxon>Neopterygii</taxon>
        <taxon>Teleostei</taxon>
        <taxon>Neoteleostei</taxon>
        <taxon>Acanthomorphata</taxon>
        <taxon>Anabantaria</taxon>
        <taxon>Anabantiformes</taxon>
        <taxon>Anabantoidei</taxon>
        <taxon>Anabantidae</taxon>
        <taxon>Anabas</taxon>
    </lineage>
</organism>
<evidence type="ECO:0000256" key="2">
    <source>
        <dbReference type="SAM" id="Phobius"/>
    </source>
</evidence>
<feature type="domain" description="Fibronectin type-III" evidence="4">
    <location>
        <begin position="117"/>
        <end position="212"/>
    </location>
</feature>
<dbReference type="OrthoDB" id="8945484at2759"/>
<evidence type="ECO:0000259" key="4">
    <source>
        <dbReference type="PROSITE" id="PS50853"/>
    </source>
</evidence>
<dbReference type="Ensembl" id="ENSATET00000021574.3">
    <property type="protein sequence ID" value="ENSATEP00000021216.1"/>
    <property type="gene ID" value="ENSATEG00000014738.3"/>
</dbReference>
<dbReference type="InterPro" id="IPR003961">
    <property type="entry name" value="FN3_dom"/>
</dbReference>
<dbReference type="PROSITE" id="PS50853">
    <property type="entry name" value="FN3"/>
    <property type="match status" value="2"/>
</dbReference>
<keyword evidence="2" id="KW-1133">Transmembrane helix</keyword>
<protein>
    <recommendedName>
        <fullName evidence="4">Fibronectin type-III domain-containing protein</fullName>
    </recommendedName>
</protein>
<dbReference type="OMA" id="GFLTHYK"/>
<dbReference type="CTD" id="3594"/>
<evidence type="ECO:0000256" key="3">
    <source>
        <dbReference type="SAM" id="SignalP"/>
    </source>
</evidence>
<evidence type="ECO:0000313" key="6">
    <source>
        <dbReference type="Proteomes" id="UP000265040"/>
    </source>
</evidence>
<evidence type="ECO:0000256" key="1">
    <source>
        <dbReference type="SAM" id="MobiDB-lite"/>
    </source>
</evidence>
<dbReference type="InterPro" id="IPR013783">
    <property type="entry name" value="Ig-like_fold"/>
</dbReference>
<dbReference type="PANTHER" id="PTHR48483">
    <property type="entry name" value="INTERLEUKIN-27 SUBUNIT BETA"/>
    <property type="match status" value="1"/>
</dbReference>
<dbReference type="Gene3D" id="2.60.40.10">
    <property type="entry name" value="Immunoglobulins"/>
    <property type="match status" value="3"/>
</dbReference>
<keyword evidence="3" id="KW-0732">Signal</keyword>
<dbReference type="PANTHER" id="PTHR48483:SF1">
    <property type="entry name" value="INTERLEUKIN-12 RECEPTOR SUBUNIT BETA-1-RELATED"/>
    <property type="match status" value="1"/>
</dbReference>
<reference evidence="5" key="3">
    <citation type="submission" date="2025-09" db="UniProtKB">
        <authorList>
            <consortium name="Ensembl"/>
        </authorList>
    </citation>
    <scope>IDENTIFICATION</scope>
</reference>
<name>A0A3Q1JYR0_ANATE</name>
<evidence type="ECO:0000313" key="5">
    <source>
        <dbReference type="Ensembl" id="ENSATEP00000021216.1"/>
    </source>
</evidence>
<dbReference type="InterPro" id="IPR036116">
    <property type="entry name" value="FN3_sf"/>
</dbReference>
<feature type="transmembrane region" description="Helical" evidence="2">
    <location>
        <begin position="502"/>
        <end position="523"/>
    </location>
</feature>
<reference evidence="5" key="1">
    <citation type="submission" date="2021-04" db="EMBL/GenBank/DDBJ databases">
        <authorList>
            <consortium name="Wellcome Sanger Institute Data Sharing"/>
        </authorList>
    </citation>
    <scope>NUCLEOTIDE SEQUENCE [LARGE SCALE GENOMIC DNA]</scope>
</reference>
<dbReference type="Pfam" id="PF00041">
    <property type="entry name" value="fn3"/>
    <property type="match status" value="1"/>
</dbReference>
<dbReference type="CDD" id="cd00063">
    <property type="entry name" value="FN3"/>
    <property type="match status" value="1"/>
</dbReference>
<dbReference type="RefSeq" id="XP_026202073.1">
    <property type="nucleotide sequence ID" value="XM_026346288.1"/>
</dbReference>
<keyword evidence="2" id="KW-0812">Transmembrane</keyword>
<feature type="region of interest" description="Disordered" evidence="1">
    <location>
        <begin position="583"/>
        <end position="623"/>
    </location>
</feature>
<dbReference type="SMART" id="SM00060">
    <property type="entry name" value="FN3"/>
    <property type="match status" value="3"/>
</dbReference>
<reference evidence="5" key="2">
    <citation type="submission" date="2025-08" db="UniProtKB">
        <authorList>
            <consortium name="Ensembl"/>
        </authorList>
    </citation>
    <scope>IDENTIFICATION</scope>
</reference>
<dbReference type="GeneTree" id="ENSGT00940000169112"/>
<dbReference type="Proteomes" id="UP000265040">
    <property type="component" value="Chromosome 4"/>
</dbReference>
<feature type="domain" description="Fibronectin type-III" evidence="4">
    <location>
        <begin position="402"/>
        <end position="498"/>
    </location>
</feature>
<feature type="chain" id="PRO_5018637801" description="Fibronectin type-III domain-containing protein" evidence="3">
    <location>
        <begin position="24"/>
        <end position="657"/>
    </location>
</feature>
<dbReference type="AlphaFoldDB" id="A0A3Q1JYR0"/>
<keyword evidence="2" id="KW-0472">Membrane</keyword>
<dbReference type="STRING" id="64144.ENSATEP00000021216"/>
<dbReference type="InParanoid" id="A0A3Q1JYR0"/>
<dbReference type="InterPro" id="IPR053073">
    <property type="entry name" value="IL11/IL27_subunit_beta"/>
</dbReference>
<dbReference type="SUPFAM" id="SSF49265">
    <property type="entry name" value="Fibronectin type III"/>
    <property type="match status" value="2"/>
</dbReference>
<feature type="signal peptide" evidence="3">
    <location>
        <begin position="1"/>
        <end position="23"/>
    </location>
</feature>
<sequence>METLKCWSSLNVMILFLATVSKACEAPSSPQCYRKNAGDSVYMCEWSMNTTESNVTFNIYFNKNTFGGIKTTWCQINEERLIKYRPVDIWVEAHVGNSSCASSTRSVVLADTVKYEAPQNISVSWLKNNLSLTWTAAEKHPAAAEVRLRRDEQPAEPWEKRLTNTTNNTSIYQVIVMNLLKHSAYQVQIRHRSTQATNPLWSEWSTVVLVPAELEHEPEVTVTTKHLNGTRMLRLTWKPMSHSAAVRGVTYSLRNTQSPHGCPCMKKKPFIIKDKHTTYMYVSYSAVNISVTARNAVGNSPPAIVQVPTKPPTDLKACDKMLLENLTRKSCHEWYELKDADRKPENVITLTRKKKEKQRKELIKKMKDYVRYLYFEHRCYNRKPHTVQMCLFYRKEGAPNSPPQHFRAFAETPTSANLLWKAIPLVNQRGHLINYTLCCMKISTQVEREECRNISASLEKYHLENLTSGSKYNLSLAGVTHMGEGPKITTTITTLPEKPVKVWLSFGLLFVFFIISTLCTVILKRIQNKIFPPVPTPVIADFNACQPESQEILEEKEEVHELTLLQLHPEVKSSLGDAGECTVLRGDWDDGNDEDMENERGDLRMSGETSDESPGSTDQTLRSCREGEITDLDQVENEIAMLIYRNGLVFDLKTDSA</sequence>
<keyword evidence="6" id="KW-1185">Reference proteome</keyword>
<accession>A0A3Q1JYR0</accession>
<feature type="compositionally biased region" description="Polar residues" evidence="1">
    <location>
        <begin position="612"/>
        <end position="622"/>
    </location>
</feature>